<keyword evidence="5" id="KW-1185">Reference proteome</keyword>
<dbReference type="Gene3D" id="1.20.89.10">
    <property type="entry name" value="Nitrogenase Molybdenum-iron Protein, subunit B, domain 4"/>
    <property type="match status" value="1"/>
</dbReference>
<dbReference type="Proteomes" id="UP000045545">
    <property type="component" value="Unassembled WGS sequence"/>
</dbReference>
<dbReference type="PANTHER" id="PTHR33712:SF7">
    <property type="entry name" value="LIGHT-INDEPENDENT PROTOCHLOROPHYLLIDE REDUCTASE SUBUNIT B"/>
    <property type="match status" value="1"/>
</dbReference>
<dbReference type="PANTHER" id="PTHR33712">
    <property type="entry name" value="LIGHT-INDEPENDENT PROTOCHLOROPHYLLIDE REDUCTASE SUBUNIT B"/>
    <property type="match status" value="1"/>
</dbReference>
<organism evidence="4 5">
    <name type="scientific">Syntrophomonas zehnderi OL-4</name>
    <dbReference type="NCBI Taxonomy" id="690567"/>
    <lineage>
        <taxon>Bacteria</taxon>
        <taxon>Bacillati</taxon>
        <taxon>Bacillota</taxon>
        <taxon>Clostridia</taxon>
        <taxon>Eubacteriales</taxon>
        <taxon>Syntrophomonadaceae</taxon>
        <taxon>Syntrophomonas</taxon>
    </lineage>
</organism>
<reference evidence="4 5" key="1">
    <citation type="submission" date="2015-03" db="EMBL/GenBank/DDBJ databases">
        <authorList>
            <person name="Murphy D."/>
        </authorList>
    </citation>
    <scope>NUCLEOTIDE SEQUENCE [LARGE SCALE GENOMIC DNA]</scope>
    <source>
        <strain evidence="4 5">OL-4</strain>
    </source>
</reference>
<dbReference type="EMBL" id="CGIH01000027">
    <property type="protein sequence ID" value="CFX70005.1"/>
    <property type="molecule type" value="Genomic_DNA"/>
</dbReference>
<evidence type="ECO:0000313" key="4">
    <source>
        <dbReference type="EMBL" id="CFX70005.1"/>
    </source>
</evidence>
<evidence type="ECO:0000256" key="2">
    <source>
        <dbReference type="RuleBase" id="RU004021"/>
    </source>
</evidence>
<protein>
    <submittedName>
        <fullName evidence="4">Nitrogenase/oxidoreductase, component 1</fullName>
    </submittedName>
</protein>
<gene>
    <name evidence="4" type="ORF">1676</name>
</gene>
<dbReference type="PROSITE" id="PS00699">
    <property type="entry name" value="NITROGENASE_1_1"/>
    <property type="match status" value="1"/>
</dbReference>
<evidence type="ECO:0000256" key="1">
    <source>
        <dbReference type="ARBA" id="ARBA00023231"/>
    </source>
</evidence>
<feature type="domain" description="Nitrogenase/oxidoreductase component 1" evidence="3">
    <location>
        <begin position="20"/>
        <end position="438"/>
    </location>
</feature>
<dbReference type="InterPro" id="IPR000510">
    <property type="entry name" value="Nase/OxRdtase_comp1"/>
</dbReference>
<dbReference type="InterPro" id="IPR000318">
    <property type="entry name" value="Nase_comp1_CS"/>
</dbReference>
<proteinExistence type="inferred from homology"/>
<accession>A0A0E4GAV6</accession>
<keyword evidence="1 2" id="KW-0535">Nitrogen fixation</keyword>
<evidence type="ECO:0000313" key="5">
    <source>
        <dbReference type="Proteomes" id="UP000045545"/>
    </source>
</evidence>
<dbReference type="InterPro" id="IPR050152">
    <property type="entry name" value="ChlB/BchB/BchZ"/>
</dbReference>
<sequence length="474" mass="52007">MMKDDPNPVRSVAENPCNMCMPLGAIIPFKGIENCMVIIHGSQGCATYMRRHMAEHFNEPVDIASSSITERGTIYGGEANLKHGLNNLIQLYQPAVVGILSTCLAETIGEDIVRIAGVFQEEQAGSETPAMIPVPTPGYGGSHFEGYFLALTGIVTALAQPTRRHDRINVLVPHISPADVREIKRLLELMQVQYTLLPDVSATLDAPYTQIYRKIPAGGTVPADIAAMPGARATIQFGATVEDELSPGKYLEINHGVPLYNLSLPMGIVACDRFLNLLETLTGNEIPKQLLDERGRLLDAMVDAHKYNREGRAVVFGEPEMVYALGQVLAENGITPVILATGSKSPRLKELLLDLTADNDEEPLILIDSDFAQIRKHCADKRINLAIGNSDGRILTEKDGIPLVRMGFPVHDRIGGQRILTVGYTGTTQLLDLITNTLLANKLKHYRENMYAKHFPFQPKTIMFKGEVSDDGQF</sequence>
<name>A0A0E4GAV6_9FIRM</name>
<dbReference type="GO" id="GO:0016163">
    <property type="term" value="F:nitrogenase activity"/>
    <property type="evidence" value="ECO:0007669"/>
    <property type="project" value="InterPro"/>
</dbReference>
<dbReference type="Pfam" id="PF00148">
    <property type="entry name" value="Oxidored_nitro"/>
    <property type="match status" value="1"/>
</dbReference>
<dbReference type="Gene3D" id="3.40.50.1980">
    <property type="entry name" value="Nitrogenase molybdenum iron protein domain"/>
    <property type="match status" value="3"/>
</dbReference>
<comment type="similarity">
    <text evidence="2">Belongs to the NifD/NifK/NifE/NifN family.</text>
</comment>
<dbReference type="AlphaFoldDB" id="A0A0E4GAV6"/>
<dbReference type="STRING" id="690567.1676"/>
<dbReference type="OrthoDB" id="9800746at2"/>
<evidence type="ECO:0000259" key="3">
    <source>
        <dbReference type="Pfam" id="PF00148"/>
    </source>
</evidence>
<dbReference type="SUPFAM" id="SSF53807">
    <property type="entry name" value="Helical backbone' metal receptor"/>
    <property type="match status" value="1"/>
</dbReference>